<dbReference type="EMBL" id="JBHRSZ010000002">
    <property type="protein sequence ID" value="MFC3150451.1"/>
    <property type="molecule type" value="Genomic_DNA"/>
</dbReference>
<dbReference type="CDD" id="cd01992">
    <property type="entry name" value="TilS_N"/>
    <property type="match status" value="1"/>
</dbReference>
<dbReference type="InterPro" id="IPR014729">
    <property type="entry name" value="Rossmann-like_a/b/a_fold"/>
</dbReference>
<dbReference type="PANTHER" id="PTHR43033">
    <property type="entry name" value="TRNA(ILE)-LYSIDINE SYNTHASE-RELATED"/>
    <property type="match status" value="1"/>
</dbReference>
<keyword evidence="5 8" id="KW-0547">Nucleotide-binding</keyword>
<comment type="similarity">
    <text evidence="8">Belongs to the tRNA(Ile)-lysidine synthase family.</text>
</comment>
<evidence type="ECO:0000313" key="10">
    <source>
        <dbReference type="EMBL" id="MFC3150451.1"/>
    </source>
</evidence>
<dbReference type="InterPro" id="IPR015262">
    <property type="entry name" value="tRNA_Ile_lys_synt_subst-bd"/>
</dbReference>
<dbReference type="InterPro" id="IPR012795">
    <property type="entry name" value="tRNA_Ile_lys_synt_N"/>
</dbReference>
<comment type="domain">
    <text evidence="8">The N-terminal region contains the highly conserved SGGXDS motif, predicted to be a P-loop motif involved in ATP binding.</text>
</comment>
<dbReference type="GO" id="GO:0032267">
    <property type="term" value="F:tRNA(Ile)-lysidine synthase activity"/>
    <property type="evidence" value="ECO:0007669"/>
    <property type="project" value="UniProtKB-EC"/>
</dbReference>
<evidence type="ECO:0000256" key="6">
    <source>
        <dbReference type="ARBA" id="ARBA00022840"/>
    </source>
</evidence>
<comment type="caution">
    <text evidence="10">The sequence shown here is derived from an EMBL/GenBank/DDBJ whole genome shotgun (WGS) entry which is preliminary data.</text>
</comment>
<dbReference type="NCBIfam" id="TIGR02432">
    <property type="entry name" value="lysidine_TilS_N"/>
    <property type="match status" value="1"/>
</dbReference>
<dbReference type="RefSeq" id="WP_386717266.1">
    <property type="nucleotide sequence ID" value="NZ_JBHRSZ010000002.1"/>
</dbReference>
<dbReference type="Pfam" id="PF01171">
    <property type="entry name" value="ATP_bind_3"/>
    <property type="match status" value="1"/>
</dbReference>
<dbReference type="Pfam" id="PF11734">
    <property type="entry name" value="TilS_C"/>
    <property type="match status" value="1"/>
</dbReference>
<dbReference type="Gene3D" id="1.20.59.20">
    <property type="match status" value="1"/>
</dbReference>
<evidence type="ECO:0000256" key="7">
    <source>
        <dbReference type="ARBA" id="ARBA00048539"/>
    </source>
</evidence>
<keyword evidence="3 8" id="KW-0436">Ligase</keyword>
<dbReference type="SUPFAM" id="SSF56037">
    <property type="entry name" value="PheT/TilS domain"/>
    <property type="match status" value="1"/>
</dbReference>
<keyword evidence="4 8" id="KW-0819">tRNA processing</keyword>
<gene>
    <name evidence="8 10" type="primary">tilS</name>
    <name evidence="10" type="ORF">ACFOEK_05405</name>
</gene>
<feature type="binding site" evidence="8">
    <location>
        <begin position="39"/>
        <end position="44"/>
    </location>
    <ligand>
        <name>ATP</name>
        <dbReference type="ChEBI" id="CHEBI:30616"/>
    </ligand>
</feature>
<evidence type="ECO:0000256" key="2">
    <source>
        <dbReference type="ARBA" id="ARBA00022490"/>
    </source>
</evidence>
<dbReference type="EC" id="6.3.4.19" evidence="8"/>
<dbReference type="InterPro" id="IPR012796">
    <property type="entry name" value="Lysidine-tRNA-synth_C"/>
</dbReference>
<dbReference type="SUPFAM" id="SSF52402">
    <property type="entry name" value="Adenine nucleotide alpha hydrolases-like"/>
    <property type="match status" value="1"/>
</dbReference>
<keyword evidence="6 8" id="KW-0067">ATP-binding</keyword>
<reference evidence="11" key="1">
    <citation type="journal article" date="2019" name="Int. J. Syst. Evol. Microbiol.">
        <title>The Global Catalogue of Microorganisms (GCM) 10K type strain sequencing project: providing services to taxonomists for standard genome sequencing and annotation.</title>
        <authorList>
            <consortium name="The Broad Institute Genomics Platform"/>
            <consortium name="The Broad Institute Genome Sequencing Center for Infectious Disease"/>
            <person name="Wu L."/>
            <person name="Ma J."/>
        </authorList>
    </citation>
    <scope>NUCLEOTIDE SEQUENCE [LARGE SCALE GENOMIC DNA]</scope>
    <source>
        <strain evidence="11">KCTC 52438</strain>
    </source>
</reference>
<dbReference type="Proteomes" id="UP001595476">
    <property type="component" value="Unassembled WGS sequence"/>
</dbReference>
<dbReference type="InterPro" id="IPR012094">
    <property type="entry name" value="tRNA_Ile_lys_synt"/>
</dbReference>
<name>A0ABV7HCM0_9GAMM</name>
<dbReference type="NCBIfam" id="TIGR02433">
    <property type="entry name" value="lysidine_TilS_C"/>
    <property type="match status" value="1"/>
</dbReference>
<evidence type="ECO:0000256" key="8">
    <source>
        <dbReference type="HAMAP-Rule" id="MF_01161"/>
    </source>
</evidence>
<sequence>MSSYSDTDLLSHFSSLLNVFQNEPLQKQQTIKAWCVAFSGGLDSRVLLHLLITSTSLPVRVIHIHHGISDFADDWENFCRDTVVAYDADIEFISKRVAVDSSGSFEEKARQARYQVFEDLLGENEVLLMGHHLNDQVETFFQRLVRGAGLSGLAGMPKSRPLGKGQLLRPLLEVPRASLLKYAQERELSWVEDESNDSLDYDRNYIRHKIAPSFLSRWPSAFTSIARSLSVARQDSESLSFYRDQWLVVNRSLTELNLAALGELPRTEQLGLLSYWVRKRAGHSMSYDQLTSLLNDVVMSQQDAQAVLRVGAFEFRRYQQALYALSITDTEFDGAWSQEITLQPGQVHIERLPDGSCLRLEPDDQGVVFPENRCLIGYRQGGERFKPVGDHHTRELKKWLQAQGVAPWLRSQIPLLYCNQQLVAVADLAVDQAFLCQSGQMGWKVIWQR</sequence>
<dbReference type="InterPro" id="IPR011063">
    <property type="entry name" value="TilS/TtcA_N"/>
</dbReference>
<dbReference type="SMART" id="SM00977">
    <property type="entry name" value="TilS_C"/>
    <property type="match status" value="1"/>
</dbReference>
<feature type="domain" description="Lysidine-tRNA(Ile) synthetase C-terminal" evidence="9">
    <location>
        <begin position="374"/>
        <end position="447"/>
    </location>
</feature>
<evidence type="ECO:0000256" key="4">
    <source>
        <dbReference type="ARBA" id="ARBA00022694"/>
    </source>
</evidence>
<protein>
    <recommendedName>
        <fullName evidence="8">tRNA(Ile)-lysidine synthase</fullName>
        <ecNumber evidence="8">6.3.4.19</ecNumber>
    </recommendedName>
    <alternativeName>
        <fullName evidence="8">tRNA(Ile)-2-lysyl-cytidine synthase</fullName>
    </alternativeName>
    <alternativeName>
        <fullName evidence="8">tRNA(Ile)-lysidine synthetase</fullName>
    </alternativeName>
</protein>
<comment type="subcellular location">
    <subcellularLocation>
        <location evidence="1 8">Cytoplasm</location>
    </subcellularLocation>
</comment>
<keyword evidence="2 8" id="KW-0963">Cytoplasm</keyword>
<evidence type="ECO:0000313" key="11">
    <source>
        <dbReference type="Proteomes" id="UP001595476"/>
    </source>
</evidence>
<dbReference type="PANTHER" id="PTHR43033:SF1">
    <property type="entry name" value="TRNA(ILE)-LYSIDINE SYNTHASE-RELATED"/>
    <property type="match status" value="1"/>
</dbReference>
<dbReference type="SUPFAM" id="SSF82829">
    <property type="entry name" value="MesJ substrate recognition domain-like"/>
    <property type="match status" value="1"/>
</dbReference>
<keyword evidence="11" id="KW-1185">Reference proteome</keyword>
<evidence type="ECO:0000256" key="5">
    <source>
        <dbReference type="ARBA" id="ARBA00022741"/>
    </source>
</evidence>
<comment type="catalytic activity">
    <reaction evidence="7 8">
        <text>cytidine(34) in tRNA(Ile2) + L-lysine + ATP = lysidine(34) in tRNA(Ile2) + AMP + diphosphate + H(+)</text>
        <dbReference type="Rhea" id="RHEA:43744"/>
        <dbReference type="Rhea" id="RHEA-COMP:10625"/>
        <dbReference type="Rhea" id="RHEA-COMP:10670"/>
        <dbReference type="ChEBI" id="CHEBI:15378"/>
        <dbReference type="ChEBI" id="CHEBI:30616"/>
        <dbReference type="ChEBI" id="CHEBI:32551"/>
        <dbReference type="ChEBI" id="CHEBI:33019"/>
        <dbReference type="ChEBI" id="CHEBI:82748"/>
        <dbReference type="ChEBI" id="CHEBI:83665"/>
        <dbReference type="ChEBI" id="CHEBI:456215"/>
        <dbReference type="EC" id="6.3.4.19"/>
    </reaction>
</comment>
<evidence type="ECO:0000256" key="1">
    <source>
        <dbReference type="ARBA" id="ARBA00004496"/>
    </source>
</evidence>
<proteinExistence type="inferred from homology"/>
<dbReference type="Gene3D" id="3.40.50.620">
    <property type="entry name" value="HUPs"/>
    <property type="match status" value="1"/>
</dbReference>
<evidence type="ECO:0000259" key="9">
    <source>
        <dbReference type="SMART" id="SM00977"/>
    </source>
</evidence>
<accession>A0ABV7HCM0</accession>
<evidence type="ECO:0000256" key="3">
    <source>
        <dbReference type="ARBA" id="ARBA00022598"/>
    </source>
</evidence>
<dbReference type="HAMAP" id="MF_01161">
    <property type="entry name" value="tRNA_Ile_lys_synt"/>
    <property type="match status" value="1"/>
</dbReference>
<dbReference type="Pfam" id="PF09179">
    <property type="entry name" value="TilS"/>
    <property type="match status" value="1"/>
</dbReference>
<organism evidence="10 11">
    <name type="scientific">Litoribrevibacter euphylliae</name>
    <dbReference type="NCBI Taxonomy" id="1834034"/>
    <lineage>
        <taxon>Bacteria</taxon>
        <taxon>Pseudomonadati</taxon>
        <taxon>Pseudomonadota</taxon>
        <taxon>Gammaproteobacteria</taxon>
        <taxon>Oceanospirillales</taxon>
        <taxon>Oceanospirillaceae</taxon>
        <taxon>Litoribrevibacter</taxon>
    </lineage>
</organism>
<comment type="function">
    <text evidence="8">Ligates lysine onto the cytidine present at position 34 of the AUA codon-specific tRNA(Ile) that contains the anticodon CAU, in an ATP-dependent manner. Cytidine is converted to lysidine, thus changing the amino acid specificity of the tRNA from methionine to isoleucine.</text>
</comment>